<dbReference type="Gene3D" id="1.20.272.10">
    <property type="match status" value="1"/>
</dbReference>
<dbReference type="Proteomes" id="UP000199158">
    <property type="component" value="Unassembled WGS sequence"/>
</dbReference>
<dbReference type="InterPro" id="IPR027417">
    <property type="entry name" value="P-loop_NTPase"/>
</dbReference>
<sequence length="349" mass="39058">MIYKAEADFAAKLKNYAPHNVYFLYGEQNYLKKMYVKKIIDKTVDKTFADFNLNRFDGTSAGMDEISDAVEALPMMAQRKCVVVNDLDVGKLSATENNKLKELLSSPPETTVLVFTTTDVTVDLKKSAKWKAFIKLVDAVGDVVELGNRSSGDNNRFLKAIAEKNGCTLSTDNAYYLVERCGADMQVLKNEMNKLCAYKSTGEITKADIDLCAIPQLDASVFDLSKLIIKGDYQGTMQNLGELLYMREEPVMILGALSASFIDLYRARVARENSKTAADLSRIFSTYKGKDWRVRNAMRDCDRFSKTQLGSILALLAKADYKLKSSKTDHVVILQETITRIFAVGNARR</sequence>
<dbReference type="PANTHER" id="PTHR34388:SF1">
    <property type="entry name" value="DNA POLYMERASE III SUBUNIT DELTA"/>
    <property type="match status" value="1"/>
</dbReference>
<dbReference type="GO" id="GO:0006261">
    <property type="term" value="P:DNA-templated DNA replication"/>
    <property type="evidence" value="ECO:0007669"/>
    <property type="project" value="TreeGrafter"/>
</dbReference>
<dbReference type="InterPro" id="IPR005790">
    <property type="entry name" value="DNA_polIII_delta"/>
</dbReference>
<dbReference type="NCBIfam" id="TIGR01128">
    <property type="entry name" value="holA"/>
    <property type="match status" value="1"/>
</dbReference>
<dbReference type="Gene3D" id="1.10.8.60">
    <property type="match status" value="1"/>
</dbReference>
<dbReference type="EC" id="2.7.7.7" evidence="1"/>
<evidence type="ECO:0000313" key="11">
    <source>
        <dbReference type="EMBL" id="SEM98971.1"/>
    </source>
</evidence>
<comment type="catalytic activity">
    <reaction evidence="8">
        <text>DNA(n) + a 2'-deoxyribonucleoside 5'-triphosphate = DNA(n+1) + diphosphate</text>
        <dbReference type="Rhea" id="RHEA:22508"/>
        <dbReference type="Rhea" id="RHEA-COMP:17339"/>
        <dbReference type="Rhea" id="RHEA-COMP:17340"/>
        <dbReference type="ChEBI" id="CHEBI:33019"/>
        <dbReference type="ChEBI" id="CHEBI:61560"/>
        <dbReference type="ChEBI" id="CHEBI:173112"/>
        <dbReference type="EC" id="2.7.7.7"/>
    </reaction>
</comment>
<protein>
    <recommendedName>
        <fullName evidence="2">DNA polymerase III subunit delta</fullName>
        <ecNumber evidence="1">2.7.7.7</ecNumber>
    </recommendedName>
</protein>
<name>A0A1H8CUQ6_9FIRM</name>
<comment type="similarity">
    <text evidence="7">Belongs to the DNA polymerase HolA subunit family.</text>
</comment>
<evidence type="ECO:0000256" key="6">
    <source>
        <dbReference type="ARBA" id="ARBA00022932"/>
    </source>
</evidence>
<dbReference type="AlphaFoldDB" id="A0A1H8CUQ6"/>
<evidence type="ECO:0000256" key="2">
    <source>
        <dbReference type="ARBA" id="ARBA00017703"/>
    </source>
</evidence>
<evidence type="ECO:0000256" key="1">
    <source>
        <dbReference type="ARBA" id="ARBA00012417"/>
    </source>
</evidence>
<dbReference type="OrthoDB" id="9775929at2"/>
<keyword evidence="5" id="KW-0235">DNA replication</keyword>
<dbReference type="SUPFAM" id="SSF48019">
    <property type="entry name" value="post-AAA+ oligomerization domain-like"/>
    <property type="match status" value="1"/>
</dbReference>
<dbReference type="PANTHER" id="PTHR34388">
    <property type="entry name" value="DNA POLYMERASE III SUBUNIT DELTA"/>
    <property type="match status" value="1"/>
</dbReference>
<evidence type="ECO:0000256" key="3">
    <source>
        <dbReference type="ARBA" id="ARBA00022679"/>
    </source>
</evidence>
<feature type="domain" description="DNA polymerase III delta subunit-like C-terminal" evidence="10">
    <location>
        <begin position="219"/>
        <end position="340"/>
    </location>
</feature>
<evidence type="ECO:0000256" key="4">
    <source>
        <dbReference type="ARBA" id="ARBA00022695"/>
    </source>
</evidence>
<evidence type="ECO:0000256" key="5">
    <source>
        <dbReference type="ARBA" id="ARBA00022705"/>
    </source>
</evidence>
<dbReference type="InterPro" id="IPR010372">
    <property type="entry name" value="DNA_pol3_delta_N"/>
</dbReference>
<dbReference type="Pfam" id="PF06144">
    <property type="entry name" value="DNA_pol3_delta"/>
    <property type="match status" value="1"/>
</dbReference>
<gene>
    <name evidence="11" type="ORF">SAMN05216180_2356</name>
</gene>
<evidence type="ECO:0000256" key="7">
    <source>
        <dbReference type="ARBA" id="ARBA00034754"/>
    </source>
</evidence>
<organism evidence="11 12">
    <name type="scientific">Hydrogenoanaerobacterium saccharovorans</name>
    <dbReference type="NCBI Taxonomy" id="474960"/>
    <lineage>
        <taxon>Bacteria</taxon>
        <taxon>Bacillati</taxon>
        <taxon>Bacillota</taxon>
        <taxon>Clostridia</taxon>
        <taxon>Eubacteriales</taxon>
        <taxon>Oscillospiraceae</taxon>
        <taxon>Hydrogenoanaerobacterium</taxon>
    </lineage>
</organism>
<evidence type="ECO:0000259" key="9">
    <source>
        <dbReference type="Pfam" id="PF06144"/>
    </source>
</evidence>
<keyword evidence="4" id="KW-0548">Nucleotidyltransferase</keyword>
<evidence type="ECO:0000256" key="8">
    <source>
        <dbReference type="ARBA" id="ARBA00049244"/>
    </source>
</evidence>
<dbReference type="Pfam" id="PF21694">
    <property type="entry name" value="DNA_pol3_delta_C"/>
    <property type="match status" value="1"/>
</dbReference>
<dbReference type="GO" id="GO:0003887">
    <property type="term" value="F:DNA-directed DNA polymerase activity"/>
    <property type="evidence" value="ECO:0007669"/>
    <property type="project" value="UniProtKB-KW"/>
</dbReference>
<evidence type="ECO:0000313" key="12">
    <source>
        <dbReference type="Proteomes" id="UP000199158"/>
    </source>
</evidence>
<feature type="domain" description="DNA polymerase III delta N-terminal" evidence="9">
    <location>
        <begin position="22"/>
        <end position="123"/>
    </location>
</feature>
<dbReference type="InterPro" id="IPR008921">
    <property type="entry name" value="DNA_pol3_clamp-load_cplx_C"/>
</dbReference>
<keyword evidence="12" id="KW-1185">Reference proteome</keyword>
<dbReference type="EMBL" id="FOCG01000002">
    <property type="protein sequence ID" value="SEM98971.1"/>
    <property type="molecule type" value="Genomic_DNA"/>
</dbReference>
<dbReference type="SUPFAM" id="SSF52540">
    <property type="entry name" value="P-loop containing nucleoside triphosphate hydrolases"/>
    <property type="match status" value="1"/>
</dbReference>
<evidence type="ECO:0000259" key="10">
    <source>
        <dbReference type="Pfam" id="PF21694"/>
    </source>
</evidence>
<keyword evidence="6" id="KW-0239">DNA-directed DNA polymerase</keyword>
<dbReference type="InterPro" id="IPR048466">
    <property type="entry name" value="DNA_pol3_delta-like_C"/>
</dbReference>
<reference evidence="11 12" key="1">
    <citation type="submission" date="2016-10" db="EMBL/GenBank/DDBJ databases">
        <authorList>
            <person name="de Groot N.N."/>
        </authorList>
    </citation>
    <scope>NUCLEOTIDE SEQUENCE [LARGE SCALE GENOMIC DNA]</scope>
    <source>
        <strain evidence="11 12">CGMCC 1.5070</strain>
    </source>
</reference>
<dbReference type="GO" id="GO:0003677">
    <property type="term" value="F:DNA binding"/>
    <property type="evidence" value="ECO:0007669"/>
    <property type="project" value="InterPro"/>
</dbReference>
<accession>A0A1H8CUQ6</accession>
<proteinExistence type="inferred from homology"/>
<dbReference type="STRING" id="474960.SAMN05216180_2356"/>
<dbReference type="GO" id="GO:0009360">
    <property type="term" value="C:DNA polymerase III complex"/>
    <property type="evidence" value="ECO:0007669"/>
    <property type="project" value="InterPro"/>
</dbReference>
<dbReference type="Gene3D" id="3.40.50.300">
    <property type="entry name" value="P-loop containing nucleotide triphosphate hydrolases"/>
    <property type="match status" value="1"/>
</dbReference>
<dbReference type="RefSeq" id="WP_092755384.1">
    <property type="nucleotide sequence ID" value="NZ_FOCG01000002.1"/>
</dbReference>
<keyword evidence="3" id="KW-0808">Transferase</keyword>